<sequence>MSICLTSYSEERSKDSTILVLTQCQQKQLINYLFNDYRKELSANMNIRENELQTNVLIENTGRISLFRAIITDVTCDLRLERFPFDQNQSRFIKPLYTKYGVEAGGFQIQKFSIISSPYNFYIYYFILYFQVSLGVTALLSLAIILMMVSDKLPATSNSVPLLGKPKDIYYVLCNLLGLGISHINMITINPKYMYLL</sequence>
<evidence type="ECO:0000313" key="4">
    <source>
        <dbReference type="Proteomes" id="UP000095283"/>
    </source>
</evidence>
<dbReference type="InterPro" id="IPR036734">
    <property type="entry name" value="Neur_chan_lig-bd_sf"/>
</dbReference>
<feature type="transmembrane region" description="Helical" evidence="2">
    <location>
        <begin position="169"/>
        <end position="189"/>
    </location>
</feature>
<accession>A0A1I7XMR4</accession>
<keyword evidence="2" id="KW-1133">Transmembrane helix</keyword>
<evidence type="ECO:0000256" key="2">
    <source>
        <dbReference type="SAM" id="Phobius"/>
    </source>
</evidence>
<dbReference type="GO" id="GO:0005230">
    <property type="term" value="F:extracellular ligand-gated monoatomic ion channel activity"/>
    <property type="evidence" value="ECO:0007669"/>
    <property type="project" value="InterPro"/>
</dbReference>
<keyword evidence="2" id="KW-0812">Transmembrane</keyword>
<dbReference type="AlphaFoldDB" id="A0A1I7XMR4"/>
<evidence type="ECO:0000256" key="1">
    <source>
        <dbReference type="ARBA" id="ARBA00004141"/>
    </source>
</evidence>
<protein>
    <submittedName>
        <fullName evidence="5">Neur_chan_LBD domain-containing protein</fullName>
    </submittedName>
</protein>
<proteinExistence type="predicted"/>
<dbReference type="SUPFAM" id="SSF90112">
    <property type="entry name" value="Neurotransmitter-gated ion-channel transmembrane pore"/>
    <property type="match status" value="1"/>
</dbReference>
<evidence type="ECO:0000259" key="3">
    <source>
        <dbReference type="Pfam" id="PF02932"/>
    </source>
</evidence>
<dbReference type="SUPFAM" id="SSF63712">
    <property type="entry name" value="Nicotinic receptor ligand binding domain-like"/>
    <property type="match status" value="1"/>
</dbReference>
<dbReference type="InterPro" id="IPR038050">
    <property type="entry name" value="Neuro_actylchol_rec"/>
</dbReference>
<feature type="transmembrane region" description="Helical" evidence="2">
    <location>
        <begin position="121"/>
        <end position="149"/>
    </location>
</feature>
<name>A0A1I7XMR4_HETBA</name>
<dbReference type="Gene3D" id="2.70.170.10">
    <property type="entry name" value="Neurotransmitter-gated ion-channel ligand-binding domain"/>
    <property type="match status" value="1"/>
</dbReference>
<evidence type="ECO:0000313" key="5">
    <source>
        <dbReference type="WBParaSite" id="Hba_18608"/>
    </source>
</evidence>
<dbReference type="Pfam" id="PF02932">
    <property type="entry name" value="Neur_chan_memb"/>
    <property type="match status" value="1"/>
</dbReference>
<dbReference type="InterPro" id="IPR006029">
    <property type="entry name" value="Neurotrans-gated_channel_TM"/>
</dbReference>
<keyword evidence="2" id="KW-0472">Membrane</keyword>
<keyword evidence="4" id="KW-1185">Reference proteome</keyword>
<dbReference type="GO" id="GO:0016020">
    <property type="term" value="C:membrane"/>
    <property type="evidence" value="ECO:0007669"/>
    <property type="project" value="UniProtKB-SubCell"/>
</dbReference>
<dbReference type="Proteomes" id="UP000095283">
    <property type="component" value="Unplaced"/>
</dbReference>
<dbReference type="Gene3D" id="1.20.58.390">
    <property type="entry name" value="Neurotransmitter-gated ion-channel transmembrane domain"/>
    <property type="match status" value="1"/>
</dbReference>
<dbReference type="WBParaSite" id="Hba_18608">
    <property type="protein sequence ID" value="Hba_18608"/>
    <property type="gene ID" value="Hba_18608"/>
</dbReference>
<comment type="subcellular location">
    <subcellularLocation>
        <location evidence="1">Membrane</location>
        <topology evidence="1">Multi-pass membrane protein</topology>
    </subcellularLocation>
</comment>
<reference evidence="5" key="1">
    <citation type="submission" date="2016-11" db="UniProtKB">
        <authorList>
            <consortium name="WormBaseParasite"/>
        </authorList>
    </citation>
    <scope>IDENTIFICATION</scope>
</reference>
<organism evidence="4 5">
    <name type="scientific">Heterorhabditis bacteriophora</name>
    <name type="common">Entomopathogenic nematode worm</name>
    <dbReference type="NCBI Taxonomy" id="37862"/>
    <lineage>
        <taxon>Eukaryota</taxon>
        <taxon>Metazoa</taxon>
        <taxon>Ecdysozoa</taxon>
        <taxon>Nematoda</taxon>
        <taxon>Chromadorea</taxon>
        <taxon>Rhabditida</taxon>
        <taxon>Rhabditina</taxon>
        <taxon>Rhabditomorpha</taxon>
        <taxon>Strongyloidea</taxon>
        <taxon>Heterorhabditidae</taxon>
        <taxon>Heterorhabditis</taxon>
    </lineage>
</organism>
<feature type="domain" description="Neurotransmitter-gated ion-channel transmembrane" evidence="3">
    <location>
        <begin position="132"/>
        <end position="165"/>
    </location>
</feature>
<dbReference type="InterPro" id="IPR036719">
    <property type="entry name" value="Neuro-gated_channel_TM_sf"/>
</dbReference>